<organism evidence="2">
    <name type="scientific">Paraconexibacter sp. AEG42_29</name>
    <dbReference type="NCBI Taxonomy" id="2997339"/>
    <lineage>
        <taxon>Bacteria</taxon>
        <taxon>Bacillati</taxon>
        <taxon>Actinomycetota</taxon>
        <taxon>Thermoleophilia</taxon>
        <taxon>Solirubrobacterales</taxon>
        <taxon>Paraconexibacteraceae</taxon>
        <taxon>Paraconexibacter</taxon>
    </lineage>
</organism>
<dbReference type="Pfam" id="PF00293">
    <property type="entry name" value="NUDIX"/>
    <property type="match status" value="1"/>
</dbReference>
<dbReference type="InterPro" id="IPR000086">
    <property type="entry name" value="NUDIX_hydrolase_dom"/>
</dbReference>
<gene>
    <name evidence="2" type="ORF">DSM112329_00509</name>
</gene>
<dbReference type="CDD" id="cd02883">
    <property type="entry name" value="NUDIX_Hydrolase"/>
    <property type="match status" value="1"/>
</dbReference>
<feature type="domain" description="Nudix hydrolase" evidence="1">
    <location>
        <begin position="89"/>
        <end position="217"/>
    </location>
</feature>
<dbReference type="AlphaFoldDB" id="A0AAU7APT5"/>
<accession>A0AAU7APT5</accession>
<dbReference type="PROSITE" id="PS51462">
    <property type="entry name" value="NUDIX"/>
    <property type="match status" value="1"/>
</dbReference>
<dbReference type="SUPFAM" id="SSF55811">
    <property type="entry name" value="Nudix"/>
    <property type="match status" value="1"/>
</dbReference>
<dbReference type="InterPro" id="IPR015797">
    <property type="entry name" value="NUDIX_hydrolase-like_dom_sf"/>
</dbReference>
<evidence type="ECO:0000313" key="2">
    <source>
        <dbReference type="EMBL" id="XAY03689.1"/>
    </source>
</evidence>
<dbReference type="KEGG" id="parq:DSM112329_00509"/>
<evidence type="ECO:0000259" key="1">
    <source>
        <dbReference type="PROSITE" id="PS51462"/>
    </source>
</evidence>
<name>A0AAU7APT5_9ACTN</name>
<dbReference type="Gene3D" id="3.90.79.10">
    <property type="entry name" value="Nucleoside Triphosphate Pyrophosphohydrolase"/>
    <property type="match status" value="1"/>
</dbReference>
<protein>
    <recommendedName>
        <fullName evidence="1">Nudix hydrolase domain-containing protein</fullName>
    </recommendedName>
</protein>
<reference evidence="2" key="1">
    <citation type="submission" date="2022-12" db="EMBL/GenBank/DDBJ databases">
        <title>Paraconexibacter alkalitolerans sp. nov. and Baekduia alba sp. nov., isolated from soil and emended description of the genera Paraconexibacter (Chun et al., 2020) and Baekduia (An et al., 2020).</title>
        <authorList>
            <person name="Vieira S."/>
            <person name="Huber K.J."/>
            <person name="Geppert A."/>
            <person name="Wolf J."/>
            <person name="Neumann-Schaal M."/>
            <person name="Muesken M."/>
            <person name="Overmann J."/>
        </authorList>
    </citation>
    <scope>NUCLEOTIDE SEQUENCE</scope>
    <source>
        <strain evidence="2">AEG42_29</strain>
    </source>
</reference>
<dbReference type="EMBL" id="CP114014">
    <property type="protein sequence ID" value="XAY03689.1"/>
    <property type="molecule type" value="Genomic_DNA"/>
</dbReference>
<dbReference type="RefSeq" id="WP_354700243.1">
    <property type="nucleotide sequence ID" value="NZ_CP114014.1"/>
</dbReference>
<proteinExistence type="predicted"/>
<sequence>MSLPPGILARGPWAIDQIVATWDADHYEPSSAATDAADAAIAALAERGSPSHDGHAARLVDWSLSDAGRLSLQLQPIRWALRLLEDDTCSSMASLCVIRDAQGRWLAGRRAAWLSTWAGRWALGAGGAVDLGESPADTLTRELREEWSVAPERVQGEALVRLPKQMIMFVGQAWLAAGVEDDVVPDAEHDEFAWWPADIDAWPAEADDPLRYMARLLDASGPAPG</sequence>